<feature type="transmembrane region" description="Helical" evidence="1">
    <location>
        <begin position="13"/>
        <end position="33"/>
    </location>
</feature>
<keyword evidence="3" id="KW-1185">Reference proteome</keyword>
<gene>
    <name evidence="2" type="ORF">FRACYDRAFT_242039</name>
</gene>
<dbReference type="InParanoid" id="A0A1E7F6C0"/>
<organism evidence="2 3">
    <name type="scientific">Fragilariopsis cylindrus CCMP1102</name>
    <dbReference type="NCBI Taxonomy" id="635003"/>
    <lineage>
        <taxon>Eukaryota</taxon>
        <taxon>Sar</taxon>
        <taxon>Stramenopiles</taxon>
        <taxon>Ochrophyta</taxon>
        <taxon>Bacillariophyta</taxon>
        <taxon>Bacillariophyceae</taxon>
        <taxon>Bacillariophycidae</taxon>
        <taxon>Bacillariales</taxon>
        <taxon>Bacillariaceae</taxon>
        <taxon>Fragilariopsis</taxon>
    </lineage>
</organism>
<protein>
    <recommendedName>
        <fullName evidence="4">Methyltransferase FkbM domain-containing protein</fullName>
    </recommendedName>
</protein>
<keyword evidence="1" id="KW-0812">Transmembrane</keyword>
<name>A0A1E7F6C0_9STRA</name>
<dbReference type="OrthoDB" id="10006218at2759"/>
<proteinExistence type="predicted"/>
<evidence type="ECO:0008006" key="4">
    <source>
        <dbReference type="Google" id="ProtNLM"/>
    </source>
</evidence>
<keyword evidence="1" id="KW-1133">Transmembrane helix</keyword>
<evidence type="ECO:0000313" key="3">
    <source>
        <dbReference type="Proteomes" id="UP000095751"/>
    </source>
</evidence>
<keyword evidence="1" id="KW-0472">Membrane</keyword>
<sequence>MVQLQTRKDPKEILSRTNTMIAVAIVVVFLIFVNSNQQASTNSTTMESYLLRASSSAMAVIDSSSMGGGLSMKEWRDSSKKECGELIETIKTIFDTTALDKKENLERNFVKKLILNSEPSSTVSASKDQPYRQCRNAFIDLGTNIGDSVGYFIDNAIDVCSPMYAAANPSKRKMDSTFPRPHIDVTTLEFNHRGSKPNPLFGILQRNTKESPTAMSETFCVYGMEGNPEFTGRLTKLENYITEMKPRPVQHVHIFTESVVTSVDGPTKLFLDKTSVKENFWGSSILSSQQDAVKSAKELNGGNVFSADVTGISLSTMVRSTMLAMKEGASPEEQSGGLLIIKMDVEGAEYQVLKEVAASGVLCKLKELGNRVVFVVEYHNMSITDPTERRREKDGHGAAVKKLEQCGVEFQKLSAMWA</sequence>
<reference evidence="2 3" key="1">
    <citation type="submission" date="2016-09" db="EMBL/GenBank/DDBJ databases">
        <title>Extensive genetic diversity and differential bi-allelic expression allows diatom success in the polar Southern Ocean.</title>
        <authorList>
            <consortium name="DOE Joint Genome Institute"/>
            <person name="Mock T."/>
            <person name="Otillar R.P."/>
            <person name="Strauss J."/>
            <person name="Dupont C."/>
            <person name="Frickenhaus S."/>
            <person name="Maumus F."/>
            <person name="Mcmullan M."/>
            <person name="Sanges R."/>
            <person name="Schmutz J."/>
            <person name="Toseland A."/>
            <person name="Valas R."/>
            <person name="Veluchamy A."/>
            <person name="Ward B.J."/>
            <person name="Allen A."/>
            <person name="Barry K."/>
            <person name="Falciatore A."/>
            <person name="Ferrante M."/>
            <person name="Fortunato A.E."/>
            <person name="Gloeckner G."/>
            <person name="Gruber A."/>
            <person name="Hipkin R."/>
            <person name="Janech M."/>
            <person name="Kroth P."/>
            <person name="Leese F."/>
            <person name="Lindquist E."/>
            <person name="Lyon B.R."/>
            <person name="Martin J."/>
            <person name="Mayer C."/>
            <person name="Parker M."/>
            <person name="Quesneville H."/>
            <person name="Raymond J."/>
            <person name="Uhlig C."/>
            <person name="Valentin K.U."/>
            <person name="Worden A.Z."/>
            <person name="Armbrust E.V."/>
            <person name="Bowler C."/>
            <person name="Green B."/>
            <person name="Moulton V."/>
            <person name="Van Oosterhout C."/>
            <person name="Grigoriev I."/>
        </authorList>
    </citation>
    <scope>NUCLEOTIDE SEQUENCE [LARGE SCALE GENOMIC DNA]</scope>
    <source>
        <strain evidence="2 3">CCMP1102</strain>
    </source>
</reference>
<dbReference type="EMBL" id="KV784361">
    <property type="protein sequence ID" value="OEU13696.1"/>
    <property type="molecule type" value="Genomic_DNA"/>
</dbReference>
<dbReference type="AlphaFoldDB" id="A0A1E7F6C0"/>
<evidence type="ECO:0000313" key="2">
    <source>
        <dbReference type="EMBL" id="OEU13696.1"/>
    </source>
</evidence>
<dbReference type="Proteomes" id="UP000095751">
    <property type="component" value="Unassembled WGS sequence"/>
</dbReference>
<dbReference type="KEGG" id="fcy:FRACYDRAFT_242039"/>
<evidence type="ECO:0000256" key="1">
    <source>
        <dbReference type="SAM" id="Phobius"/>
    </source>
</evidence>
<accession>A0A1E7F6C0</accession>